<keyword evidence="1" id="KW-0472">Membrane</keyword>
<feature type="transmembrane region" description="Helical" evidence="1">
    <location>
        <begin position="183"/>
        <end position="203"/>
    </location>
</feature>
<protein>
    <submittedName>
        <fullName evidence="5">EAL domain-containing protein</fullName>
    </submittedName>
</protein>
<evidence type="ECO:0000313" key="5">
    <source>
        <dbReference type="EMBL" id="MCM4078436.1"/>
    </source>
</evidence>
<dbReference type="InterPro" id="IPR001633">
    <property type="entry name" value="EAL_dom"/>
</dbReference>
<dbReference type="SUPFAM" id="SSF55785">
    <property type="entry name" value="PYP-like sensor domain (PAS domain)"/>
    <property type="match status" value="1"/>
</dbReference>
<dbReference type="SMART" id="SM00091">
    <property type="entry name" value="PAS"/>
    <property type="match status" value="1"/>
</dbReference>
<dbReference type="CDD" id="cd01949">
    <property type="entry name" value="GGDEF"/>
    <property type="match status" value="1"/>
</dbReference>
<comment type="caution">
    <text evidence="5">The sequence shown here is derived from an EMBL/GenBank/DDBJ whole genome shotgun (WGS) entry which is preliminary data.</text>
</comment>
<feature type="transmembrane region" description="Helical" evidence="1">
    <location>
        <begin position="73"/>
        <end position="90"/>
    </location>
</feature>
<evidence type="ECO:0000313" key="6">
    <source>
        <dbReference type="Proteomes" id="UP001523216"/>
    </source>
</evidence>
<dbReference type="NCBIfam" id="TIGR00229">
    <property type="entry name" value="sensory_box"/>
    <property type="match status" value="1"/>
</dbReference>
<dbReference type="InterPro" id="IPR000014">
    <property type="entry name" value="PAS"/>
</dbReference>
<dbReference type="CDD" id="cd01948">
    <property type="entry name" value="EAL"/>
    <property type="match status" value="1"/>
</dbReference>
<dbReference type="Proteomes" id="UP001523216">
    <property type="component" value="Unassembled WGS sequence"/>
</dbReference>
<dbReference type="InterPro" id="IPR043128">
    <property type="entry name" value="Rev_trsase/Diguanyl_cyclase"/>
</dbReference>
<dbReference type="Pfam" id="PF08448">
    <property type="entry name" value="PAS_4"/>
    <property type="match status" value="1"/>
</dbReference>
<dbReference type="CDD" id="cd00130">
    <property type="entry name" value="PAS"/>
    <property type="match status" value="1"/>
</dbReference>
<dbReference type="Pfam" id="PF00563">
    <property type="entry name" value="EAL"/>
    <property type="match status" value="1"/>
</dbReference>
<feature type="transmembrane region" description="Helical" evidence="1">
    <location>
        <begin position="119"/>
        <end position="136"/>
    </location>
</feature>
<dbReference type="InterPro" id="IPR029787">
    <property type="entry name" value="Nucleotide_cyclase"/>
</dbReference>
<evidence type="ECO:0000259" key="2">
    <source>
        <dbReference type="PROSITE" id="PS50112"/>
    </source>
</evidence>
<feature type="transmembrane region" description="Helical" evidence="1">
    <location>
        <begin position="41"/>
        <end position="61"/>
    </location>
</feature>
<feature type="transmembrane region" description="Helical" evidence="1">
    <location>
        <begin position="12"/>
        <end position="35"/>
    </location>
</feature>
<dbReference type="PROSITE" id="PS50883">
    <property type="entry name" value="EAL"/>
    <property type="match status" value="1"/>
</dbReference>
<dbReference type="SUPFAM" id="SSF55073">
    <property type="entry name" value="Nucleotide cyclase"/>
    <property type="match status" value="1"/>
</dbReference>
<dbReference type="SMART" id="SM00052">
    <property type="entry name" value="EAL"/>
    <property type="match status" value="1"/>
</dbReference>
<feature type="domain" description="EAL" evidence="3">
    <location>
        <begin position="474"/>
        <end position="730"/>
    </location>
</feature>
<gene>
    <name evidence="5" type="ORF">LXN57_12750</name>
</gene>
<accession>A0ABT0XXD6</accession>
<feature type="transmembrane region" description="Helical" evidence="1">
    <location>
        <begin position="96"/>
        <end position="114"/>
    </location>
</feature>
<dbReference type="Gene3D" id="3.20.20.450">
    <property type="entry name" value="EAL domain"/>
    <property type="match status" value="1"/>
</dbReference>
<evidence type="ECO:0000259" key="3">
    <source>
        <dbReference type="PROSITE" id="PS50883"/>
    </source>
</evidence>
<keyword evidence="1" id="KW-0812">Transmembrane</keyword>
<dbReference type="InterPro" id="IPR013656">
    <property type="entry name" value="PAS_4"/>
</dbReference>
<dbReference type="SUPFAM" id="SSF141868">
    <property type="entry name" value="EAL domain-like"/>
    <property type="match status" value="1"/>
</dbReference>
<keyword evidence="1" id="KW-1133">Transmembrane helix</keyword>
<dbReference type="InterPro" id="IPR035919">
    <property type="entry name" value="EAL_sf"/>
</dbReference>
<dbReference type="EMBL" id="JAMQOL010000015">
    <property type="protein sequence ID" value="MCM4078436.1"/>
    <property type="molecule type" value="Genomic_DNA"/>
</dbReference>
<dbReference type="SMART" id="SM00267">
    <property type="entry name" value="GGDEF"/>
    <property type="match status" value="1"/>
</dbReference>
<reference evidence="5 6" key="1">
    <citation type="submission" date="2022-06" db="EMBL/GenBank/DDBJ databases">
        <title>Actinoplanes abujensis sp. nov., isolated from Nigerian arid soil.</title>
        <authorList>
            <person name="Ding P."/>
        </authorList>
    </citation>
    <scope>NUCLEOTIDE SEQUENCE [LARGE SCALE GENOMIC DNA]</scope>
    <source>
        <strain evidence="6">TRM88002</strain>
    </source>
</reference>
<dbReference type="Gene3D" id="3.30.70.270">
    <property type="match status" value="1"/>
</dbReference>
<dbReference type="InterPro" id="IPR000160">
    <property type="entry name" value="GGDEF_dom"/>
</dbReference>
<dbReference type="PROSITE" id="PS50112">
    <property type="entry name" value="PAS"/>
    <property type="match status" value="1"/>
</dbReference>
<feature type="domain" description="PAS" evidence="2">
    <location>
        <begin position="176"/>
        <end position="233"/>
    </location>
</feature>
<sequence length="734" mass="79622">MDDHTAEYWARQLRIGAAIAAVVTAIGGVRIAIGWEGAQRWWLLPVMLAVVSQVAIFPLPWARLVRSERTRRWLAGWWLAEMPVMLLFGWVDPDGWMLYVPAVVLLLITAAALWSPRFVIALGVMSIGGYALLLPARAGATLGTTLVLLAMMGCIVGLTALYAKSRRSLDSRRHTAEQRAETLLAASADAVIAIGADGLVVYATESITQMLGLPRQALVGRRLSSLLPEGRAERARDFFNSLIALPLGQSLRAESQLRGADGEWVYVDVLATNWIDDPDIAAAVVSLRDIGARRELEEKLHLQAFTDSLTGMPNRALFRQRLAEAVAAADDLHPVTVLLLDLDDFKLVNDNLGHSAGDELLTTIAGRLRRHVRPADVLARLGGDEFAILMRDLEPGDAAALAERLVRTIREPIRLGSRDIACSLSIGIATSAAGESQGDHLLGNADLAMYAAKRAGRNGYAIFDPTMTMSVLEEAQLRVDLEQALEHDEFAVLYQPVVDMQTQSVSSVEALVRWNHPRDGLLSPYHFIAAAEANGLIVPLGRWVLREACAQLARWRAESPAAAGLKVNVNLSARQFQYAGLVDDVAGALRDAGLDAASLTLEITESMLMEDIETAKRTLHSLRALGVRLAIDDFGTGYSSLSYLKQLPVDVIKIDKTFVDDVDTDADDVALVDAVAGLGQALKMQTVAEGIETDAQWATLRRLGIDHGQGYLFGRPADPEQIRALLDGVSTVSA</sequence>
<dbReference type="PROSITE" id="PS50887">
    <property type="entry name" value="GGDEF"/>
    <property type="match status" value="1"/>
</dbReference>
<proteinExistence type="predicted"/>
<dbReference type="Pfam" id="PF00990">
    <property type="entry name" value="GGDEF"/>
    <property type="match status" value="1"/>
</dbReference>
<dbReference type="PANTHER" id="PTHR44757">
    <property type="entry name" value="DIGUANYLATE CYCLASE DGCP"/>
    <property type="match status" value="1"/>
</dbReference>
<dbReference type="Gene3D" id="3.30.450.20">
    <property type="entry name" value="PAS domain"/>
    <property type="match status" value="1"/>
</dbReference>
<evidence type="ECO:0000256" key="1">
    <source>
        <dbReference type="SAM" id="Phobius"/>
    </source>
</evidence>
<name>A0ABT0XXD6_9ACTN</name>
<dbReference type="InterPro" id="IPR035965">
    <property type="entry name" value="PAS-like_dom_sf"/>
</dbReference>
<organism evidence="5 6">
    <name type="scientific">Paractinoplanes hotanensis</name>
    <dbReference type="NCBI Taxonomy" id="2906497"/>
    <lineage>
        <taxon>Bacteria</taxon>
        <taxon>Bacillati</taxon>
        <taxon>Actinomycetota</taxon>
        <taxon>Actinomycetes</taxon>
        <taxon>Micromonosporales</taxon>
        <taxon>Micromonosporaceae</taxon>
        <taxon>Paractinoplanes</taxon>
    </lineage>
</organism>
<feature type="domain" description="GGDEF" evidence="4">
    <location>
        <begin position="333"/>
        <end position="465"/>
    </location>
</feature>
<dbReference type="InterPro" id="IPR052155">
    <property type="entry name" value="Biofilm_reg_signaling"/>
</dbReference>
<dbReference type="NCBIfam" id="TIGR00254">
    <property type="entry name" value="GGDEF"/>
    <property type="match status" value="1"/>
</dbReference>
<dbReference type="PANTHER" id="PTHR44757:SF2">
    <property type="entry name" value="BIOFILM ARCHITECTURE MAINTENANCE PROTEIN MBAA"/>
    <property type="match status" value="1"/>
</dbReference>
<feature type="transmembrane region" description="Helical" evidence="1">
    <location>
        <begin position="142"/>
        <end position="163"/>
    </location>
</feature>
<dbReference type="RefSeq" id="WP_251798270.1">
    <property type="nucleotide sequence ID" value="NZ_JAMQOL010000015.1"/>
</dbReference>
<keyword evidence="6" id="KW-1185">Reference proteome</keyword>
<evidence type="ECO:0000259" key="4">
    <source>
        <dbReference type="PROSITE" id="PS50887"/>
    </source>
</evidence>